<accession>A0AB73C1Y7</accession>
<reference evidence="2 3" key="1">
    <citation type="submission" date="2014-01" db="EMBL/GenBank/DDBJ databases">
        <title>Comparative genomics of Fusobacterium necrophorum wild isolates.</title>
        <authorList>
            <person name="Kittichotirat W."/>
            <person name="Bumgarner R.E."/>
            <person name="Lawrence P."/>
        </authorList>
    </citation>
    <scope>NUCLEOTIDE SEQUENCE [LARGE SCALE GENOMIC DNA]</scope>
    <source>
        <strain evidence="2 3">DJ-2</strain>
    </source>
</reference>
<dbReference type="Pfam" id="PF13333">
    <property type="entry name" value="rve_2"/>
    <property type="match status" value="1"/>
</dbReference>
<proteinExistence type="predicted"/>
<dbReference type="SUPFAM" id="SSF53098">
    <property type="entry name" value="Ribonuclease H-like"/>
    <property type="match status" value="1"/>
</dbReference>
<evidence type="ECO:0000259" key="1">
    <source>
        <dbReference type="Pfam" id="PF13333"/>
    </source>
</evidence>
<evidence type="ECO:0000313" key="2">
    <source>
        <dbReference type="EMBL" id="KDE71696.1"/>
    </source>
</evidence>
<protein>
    <submittedName>
        <fullName evidence="2">Integrase</fullName>
    </submittedName>
</protein>
<feature type="domain" description="Integrase catalytic" evidence="1">
    <location>
        <begin position="14"/>
        <end position="67"/>
    </location>
</feature>
<organism evidence="2 3">
    <name type="scientific">Fusobacterium necrophorum DJ-2</name>
    <dbReference type="NCBI Taxonomy" id="1441737"/>
    <lineage>
        <taxon>Bacteria</taxon>
        <taxon>Fusobacteriati</taxon>
        <taxon>Fusobacteriota</taxon>
        <taxon>Fusobacteriia</taxon>
        <taxon>Fusobacteriales</taxon>
        <taxon>Fusobacteriaceae</taxon>
        <taxon>Fusobacterium</taxon>
    </lineage>
</organism>
<dbReference type="Proteomes" id="UP000027058">
    <property type="component" value="Unassembled WGS sequence"/>
</dbReference>
<evidence type="ECO:0000313" key="3">
    <source>
        <dbReference type="Proteomes" id="UP000027058"/>
    </source>
</evidence>
<gene>
    <name evidence="2" type="ORF">FUSO8_07910</name>
</gene>
<dbReference type="GO" id="GO:0015074">
    <property type="term" value="P:DNA integration"/>
    <property type="evidence" value="ECO:0007669"/>
    <property type="project" value="InterPro"/>
</dbReference>
<name>A0AB73C1Y7_9FUSO</name>
<dbReference type="InterPro" id="IPR001584">
    <property type="entry name" value="Integrase_cat-core"/>
</dbReference>
<dbReference type="EMBL" id="JAAH01000095">
    <property type="protein sequence ID" value="KDE71696.1"/>
    <property type="molecule type" value="Genomic_DNA"/>
</dbReference>
<sequence length="72" mass="8636">MSKKGCSPDNSAREGFFGRIKNEMFYSRDWKNISLEEFKTILNEYLIWYNKRIKMCLGFKSPQEYRQSLGII</sequence>
<dbReference type="AlphaFoldDB" id="A0AB73C1Y7"/>
<dbReference type="InterPro" id="IPR012337">
    <property type="entry name" value="RNaseH-like_sf"/>
</dbReference>
<comment type="caution">
    <text evidence="2">The sequence shown here is derived from an EMBL/GenBank/DDBJ whole genome shotgun (WGS) entry which is preliminary data.</text>
</comment>